<keyword evidence="2" id="KW-0813">Transport</keyword>
<dbReference type="PANTHER" id="PTHR43820:SF4">
    <property type="entry name" value="HIGH-AFFINITY BRANCHED-CHAIN AMINO ACID TRANSPORT ATP-BINDING PROTEIN LIVF"/>
    <property type="match status" value="1"/>
</dbReference>
<feature type="domain" description="ABC transporter" evidence="6">
    <location>
        <begin position="13"/>
        <end position="244"/>
    </location>
</feature>
<evidence type="ECO:0000256" key="5">
    <source>
        <dbReference type="ARBA" id="ARBA00022970"/>
    </source>
</evidence>
<dbReference type="InterPro" id="IPR003439">
    <property type="entry name" value="ABC_transporter-like_ATP-bd"/>
</dbReference>
<dbReference type="RefSeq" id="WP_150966750.1">
    <property type="nucleotide sequence ID" value="NZ_VZZJ01000043.1"/>
</dbReference>
<dbReference type="InterPro" id="IPR027417">
    <property type="entry name" value="P-loop_NTPase"/>
</dbReference>
<reference evidence="7 8" key="1">
    <citation type="submission" date="2019-09" db="EMBL/GenBank/DDBJ databases">
        <title>YIM 132548 draft genome.</title>
        <authorList>
            <person name="Jiang L."/>
        </authorList>
    </citation>
    <scope>NUCLEOTIDE SEQUENCE [LARGE SCALE GENOMIC DNA]</scope>
    <source>
        <strain evidence="7 8">YIM 132548</strain>
    </source>
</reference>
<dbReference type="GO" id="GO:0015658">
    <property type="term" value="F:branched-chain amino acid transmembrane transporter activity"/>
    <property type="evidence" value="ECO:0007669"/>
    <property type="project" value="TreeGrafter"/>
</dbReference>
<keyword evidence="3" id="KW-0547">Nucleotide-binding</keyword>
<dbReference type="GO" id="GO:0005524">
    <property type="term" value="F:ATP binding"/>
    <property type="evidence" value="ECO:0007669"/>
    <property type="project" value="UniProtKB-KW"/>
</dbReference>
<dbReference type="SUPFAM" id="SSF52540">
    <property type="entry name" value="P-loop containing nucleoside triphosphate hydrolases"/>
    <property type="match status" value="1"/>
</dbReference>
<dbReference type="Gene3D" id="3.40.50.300">
    <property type="entry name" value="P-loop containing nucleotide triphosphate hydrolases"/>
    <property type="match status" value="1"/>
</dbReference>
<dbReference type="InterPro" id="IPR052156">
    <property type="entry name" value="BCAA_Transport_ATP-bd_LivF"/>
</dbReference>
<comment type="similarity">
    <text evidence="1">Belongs to the ABC transporter superfamily.</text>
</comment>
<dbReference type="CDD" id="cd03224">
    <property type="entry name" value="ABC_TM1139_LivF_branched"/>
    <property type="match status" value="1"/>
</dbReference>
<evidence type="ECO:0000256" key="2">
    <source>
        <dbReference type="ARBA" id="ARBA00022448"/>
    </source>
</evidence>
<dbReference type="GO" id="GO:0016887">
    <property type="term" value="F:ATP hydrolysis activity"/>
    <property type="evidence" value="ECO:0007669"/>
    <property type="project" value="InterPro"/>
</dbReference>
<evidence type="ECO:0000313" key="8">
    <source>
        <dbReference type="Proteomes" id="UP000441523"/>
    </source>
</evidence>
<evidence type="ECO:0000259" key="6">
    <source>
        <dbReference type="PROSITE" id="PS50893"/>
    </source>
</evidence>
<sequence>MNPTHPIPGAPLLAVEGLHAGYGRIPILGGISLTVAAGEAVGILGHNGMGKTTLLRTLMGYLPATAGRVRLAGRDITAASPTARARAGIGYVPQGREIFPALSVRENLRMGCLLARTPEEATIAGILEVFPRLNAYLDRPGGALSGGEQQLLALARCLCSDPRIVLLDEPTEGIQPSIIEEIVETLRGISRARGLTILLVEQNLSFISGLSDRVLILQKGTITREVPPEVARDRTLIDEFVGMA</sequence>
<dbReference type="PROSITE" id="PS50893">
    <property type="entry name" value="ABC_TRANSPORTER_2"/>
    <property type="match status" value="1"/>
</dbReference>
<dbReference type="EMBL" id="VZZJ01000043">
    <property type="protein sequence ID" value="KAB1068916.1"/>
    <property type="molecule type" value="Genomic_DNA"/>
</dbReference>
<keyword evidence="5" id="KW-0029">Amino-acid transport</keyword>
<keyword evidence="4 7" id="KW-0067">ATP-binding</keyword>
<gene>
    <name evidence="7" type="ORF">F6X51_25910</name>
</gene>
<dbReference type="InterPro" id="IPR017871">
    <property type="entry name" value="ABC_transporter-like_CS"/>
</dbReference>
<name>A0A6N6MGD3_9HYPH</name>
<dbReference type="GO" id="GO:0015807">
    <property type="term" value="P:L-amino acid transport"/>
    <property type="evidence" value="ECO:0007669"/>
    <property type="project" value="TreeGrafter"/>
</dbReference>
<proteinExistence type="inferred from homology"/>
<dbReference type="Pfam" id="PF00005">
    <property type="entry name" value="ABC_tran"/>
    <property type="match status" value="1"/>
</dbReference>
<dbReference type="SMART" id="SM00382">
    <property type="entry name" value="AAA"/>
    <property type="match status" value="1"/>
</dbReference>
<organism evidence="7 8">
    <name type="scientific">Methylobacterium planeticum</name>
    <dbReference type="NCBI Taxonomy" id="2615211"/>
    <lineage>
        <taxon>Bacteria</taxon>
        <taxon>Pseudomonadati</taxon>
        <taxon>Pseudomonadota</taxon>
        <taxon>Alphaproteobacteria</taxon>
        <taxon>Hyphomicrobiales</taxon>
        <taxon>Methylobacteriaceae</taxon>
        <taxon>Methylobacterium</taxon>
    </lineage>
</organism>
<dbReference type="AlphaFoldDB" id="A0A6N6MGD3"/>
<accession>A0A6N6MGD3</accession>
<dbReference type="PANTHER" id="PTHR43820">
    <property type="entry name" value="HIGH-AFFINITY BRANCHED-CHAIN AMINO ACID TRANSPORT ATP-BINDING PROTEIN LIVF"/>
    <property type="match status" value="1"/>
</dbReference>
<evidence type="ECO:0000256" key="3">
    <source>
        <dbReference type="ARBA" id="ARBA00022741"/>
    </source>
</evidence>
<keyword evidence="8" id="KW-1185">Reference proteome</keyword>
<comment type="caution">
    <text evidence="7">The sequence shown here is derived from an EMBL/GenBank/DDBJ whole genome shotgun (WGS) entry which is preliminary data.</text>
</comment>
<dbReference type="InterPro" id="IPR003593">
    <property type="entry name" value="AAA+_ATPase"/>
</dbReference>
<evidence type="ECO:0000313" key="7">
    <source>
        <dbReference type="EMBL" id="KAB1068916.1"/>
    </source>
</evidence>
<protein>
    <submittedName>
        <fullName evidence="7">ABC transporter ATP-binding protein</fullName>
    </submittedName>
</protein>
<evidence type="ECO:0000256" key="4">
    <source>
        <dbReference type="ARBA" id="ARBA00022840"/>
    </source>
</evidence>
<dbReference type="PROSITE" id="PS00211">
    <property type="entry name" value="ABC_TRANSPORTER_1"/>
    <property type="match status" value="1"/>
</dbReference>
<evidence type="ECO:0000256" key="1">
    <source>
        <dbReference type="ARBA" id="ARBA00005417"/>
    </source>
</evidence>
<dbReference type="Proteomes" id="UP000441523">
    <property type="component" value="Unassembled WGS sequence"/>
</dbReference>